<gene>
    <name evidence="4" type="ORF">HYC85_013790</name>
</gene>
<dbReference type="GO" id="GO:0017150">
    <property type="term" value="F:tRNA dihydrouridine synthase activity"/>
    <property type="evidence" value="ECO:0007669"/>
    <property type="project" value="InterPro"/>
</dbReference>
<proteinExistence type="predicted"/>
<organism evidence="4 5">
    <name type="scientific">Camellia sinensis</name>
    <name type="common">Tea plant</name>
    <name type="synonym">Thea sinensis</name>
    <dbReference type="NCBI Taxonomy" id="4442"/>
    <lineage>
        <taxon>Eukaryota</taxon>
        <taxon>Viridiplantae</taxon>
        <taxon>Streptophyta</taxon>
        <taxon>Embryophyta</taxon>
        <taxon>Tracheophyta</taxon>
        <taxon>Spermatophyta</taxon>
        <taxon>Magnoliopsida</taxon>
        <taxon>eudicotyledons</taxon>
        <taxon>Gunneridae</taxon>
        <taxon>Pentapetalae</taxon>
        <taxon>asterids</taxon>
        <taxon>Ericales</taxon>
        <taxon>Theaceae</taxon>
        <taxon>Camellia</taxon>
    </lineage>
</organism>
<dbReference type="InterPro" id="IPR004653">
    <property type="entry name" value="DusA"/>
</dbReference>
<evidence type="ECO:0000313" key="4">
    <source>
        <dbReference type="EMBL" id="KAF5947833.1"/>
    </source>
</evidence>
<dbReference type="PANTHER" id="PTHR42907:SF1">
    <property type="entry name" value="FMN-LINKED OXIDOREDUCTASES SUPERFAMILY PROTEIN"/>
    <property type="match status" value="1"/>
</dbReference>
<evidence type="ECO:0008006" key="6">
    <source>
        <dbReference type="Google" id="ProtNLM"/>
    </source>
</evidence>
<keyword evidence="1" id="KW-0820">tRNA-binding</keyword>
<reference evidence="4 5" key="2">
    <citation type="submission" date="2020-07" db="EMBL/GenBank/DDBJ databases">
        <title>Genome assembly of wild tea tree DASZ reveals pedigree and selection history of tea varieties.</title>
        <authorList>
            <person name="Zhang W."/>
        </authorList>
    </citation>
    <scope>NUCLEOTIDE SEQUENCE [LARGE SCALE GENOMIC DNA]</scope>
    <source>
        <strain evidence="5">cv. G240</strain>
        <tissue evidence="4">Leaf</tissue>
    </source>
</reference>
<sequence length="136" mass="15411">MAQTHTLQWWCYKFFELHGEFIYKVSSRSPTRHFIIHSRKALLNGISPADNRKIPPLKYEYYYALLRDFPDLRLTINGGINGVDEVTAILVNAARMEGAHGVMVPPDEYISVVPHELALSSSCSNPPDKSLSLDLH</sequence>
<protein>
    <recommendedName>
        <fullName evidence="6">DUS-like FMN-binding domain-containing protein</fullName>
    </recommendedName>
</protein>
<evidence type="ECO:0000256" key="3">
    <source>
        <dbReference type="ARBA" id="ARBA00022884"/>
    </source>
</evidence>
<keyword evidence="2" id="KW-0521">NADP</keyword>
<dbReference type="AlphaFoldDB" id="A0A7J7H4B3"/>
<dbReference type="Gene3D" id="3.20.20.70">
    <property type="entry name" value="Aldolase class I"/>
    <property type="match status" value="1"/>
</dbReference>
<reference evidence="5" key="1">
    <citation type="journal article" date="2020" name="Nat. Commun.">
        <title>Genome assembly of wild tea tree DASZ reveals pedigree and selection history of tea varieties.</title>
        <authorList>
            <person name="Zhang W."/>
            <person name="Zhang Y."/>
            <person name="Qiu H."/>
            <person name="Guo Y."/>
            <person name="Wan H."/>
            <person name="Zhang X."/>
            <person name="Scossa F."/>
            <person name="Alseekh S."/>
            <person name="Zhang Q."/>
            <person name="Wang P."/>
            <person name="Xu L."/>
            <person name="Schmidt M.H."/>
            <person name="Jia X."/>
            <person name="Li D."/>
            <person name="Zhu A."/>
            <person name="Guo F."/>
            <person name="Chen W."/>
            <person name="Ni D."/>
            <person name="Usadel B."/>
            <person name="Fernie A.R."/>
            <person name="Wen W."/>
        </authorList>
    </citation>
    <scope>NUCLEOTIDE SEQUENCE [LARGE SCALE GENOMIC DNA]</scope>
    <source>
        <strain evidence="5">cv. G240</strain>
    </source>
</reference>
<dbReference type="EMBL" id="JACBKZ010000006">
    <property type="protein sequence ID" value="KAF5947833.1"/>
    <property type="molecule type" value="Genomic_DNA"/>
</dbReference>
<comment type="caution">
    <text evidence="4">The sequence shown here is derived from an EMBL/GenBank/DDBJ whole genome shotgun (WGS) entry which is preliminary data.</text>
</comment>
<evidence type="ECO:0000256" key="2">
    <source>
        <dbReference type="ARBA" id="ARBA00022857"/>
    </source>
</evidence>
<keyword evidence="3" id="KW-0694">RNA-binding</keyword>
<dbReference type="PANTHER" id="PTHR42907">
    <property type="entry name" value="FMN-LINKED OXIDOREDUCTASES SUPERFAMILY PROTEIN"/>
    <property type="match status" value="1"/>
</dbReference>
<dbReference type="SUPFAM" id="SSF51395">
    <property type="entry name" value="FMN-linked oxidoreductases"/>
    <property type="match status" value="1"/>
</dbReference>
<dbReference type="InterPro" id="IPR013785">
    <property type="entry name" value="Aldolase_TIM"/>
</dbReference>
<keyword evidence="5" id="KW-1185">Reference proteome</keyword>
<evidence type="ECO:0000256" key="1">
    <source>
        <dbReference type="ARBA" id="ARBA00022555"/>
    </source>
</evidence>
<evidence type="ECO:0000313" key="5">
    <source>
        <dbReference type="Proteomes" id="UP000593564"/>
    </source>
</evidence>
<accession>A0A7J7H4B3</accession>
<dbReference type="GO" id="GO:0000049">
    <property type="term" value="F:tRNA binding"/>
    <property type="evidence" value="ECO:0007669"/>
    <property type="project" value="UniProtKB-KW"/>
</dbReference>
<dbReference type="Proteomes" id="UP000593564">
    <property type="component" value="Unassembled WGS sequence"/>
</dbReference>
<name>A0A7J7H4B3_CAMSI</name>